<evidence type="ECO:0000313" key="3">
    <source>
        <dbReference type="Proteomes" id="UP000181951"/>
    </source>
</evidence>
<feature type="region of interest" description="Disordered" evidence="1">
    <location>
        <begin position="1"/>
        <end position="55"/>
    </location>
</feature>
<organism evidence="2 3">
    <name type="scientific">Actinacidiphila rubida</name>
    <dbReference type="NCBI Taxonomy" id="310780"/>
    <lineage>
        <taxon>Bacteria</taxon>
        <taxon>Bacillati</taxon>
        <taxon>Actinomycetota</taxon>
        <taxon>Actinomycetes</taxon>
        <taxon>Kitasatosporales</taxon>
        <taxon>Streptomycetaceae</taxon>
        <taxon>Actinacidiphila</taxon>
    </lineage>
</organism>
<name>A0A1H8P773_9ACTN</name>
<dbReference type="AlphaFoldDB" id="A0A1H8P773"/>
<evidence type="ECO:0000313" key="2">
    <source>
        <dbReference type="EMBL" id="SEO37799.1"/>
    </source>
</evidence>
<dbReference type="RefSeq" id="WP_075017514.1">
    <property type="nucleotide sequence ID" value="NZ_FODD01000024.1"/>
</dbReference>
<gene>
    <name evidence="2" type="ORF">SAMN05216267_1024153</name>
</gene>
<dbReference type="Proteomes" id="UP000181951">
    <property type="component" value="Unassembled WGS sequence"/>
</dbReference>
<dbReference type="OrthoDB" id="4515152at2"/>
<proteinExistence type="predicted"/>
<protein>
    <submittedName>
        <fullName evidence="2">Uncharacterized protein</fullName>
    </submittedName>
</protein>
<evidence type="ECO:0000256" key="1">
    <source>
        <dbReference type="SAM" id="MobiDB-lite"/>
    </source>
</evidence>
<sequence length="273" mass="28511">MISEPELIGGHAGLPVQRGPHRGSEQPTGQGPGLAPTTADDEITGTGREPAPPRRLPRHWAWALGGAVAASAVWAGAVTVWDPSHRTPDLHGYHLAANPCAGGDLAPLFDATPRHRFSADPADTLWGTALDRTRCHADNLAGTGDGGSPNTYDAVLSVELHKATDPRPEFDDEHHATDPSVTSVETVHGIGDEAYLLHDDSGAVRLDVLHGGAVVSLAFSVISASPQVLPHADGTDTVTAEQATRYVPQMIAAVRAVMADLKSRAPHPVSATP</sequence>
<keyword evidence="3" id="KW-1185">Reference proteome</keyword>
<reference evidence="2 3" key="1">
    <citation type="submission" date="2016-10" db="EMBL/GenBank/DDBJ databases">
        <authorList>
            <person name="de Groot N.N."/>
        </authorList>
    </citation>
    <scope>NUCLEOTIDE SEQUENCE [LARGE SCALE GENOMIC DNA]</scope>
    <source>
        <strain evidence="2 3">CGMCC 4.2026</strain>
    </source>
</reference>
<dbReference type="EMBL" id="FODD01000024">
    <property type="protein sequence ID" value="SEO37799.1"/>
    <property type="molecule type" value="Genomic_DNA"/>
</dbReference>
<accession>A0A1H8P773</accession>